<evidence type="ECO:0000313" key="1">
    <source>
        <dbReference type="EMBL" id="CAI8610906.1"/>
    </source>
</evidence>
<organism evidence="1 2">
    <name type="scientific">Vicia faba</name>
    <name type="common">Broad bean</name>
    <name type="synonym">Faba vulgaris</name>
    <dbReference type="NCBI Taxonomy" id="3906"/>
    <lineage>
        <taxon>Eukaryota</taxon>
        <taxon>Viridiplantae</taxon>
        <taxon>Streptophyta</taxon>
        <taxon>Embryophyta</taxon>
        <taxon>Tracheophyta</taxon>
        <taxon>Spermatophyta</taxon>
        <taxon>Magnoliopsida</taxon>
        <taxon>eudicotyledons</taxon>
        <taxon>Gunneridae</taxon>
        <taxon>Pentapetalae</taxon>
        <taxon>rosids</taxon>
        <taxon>fabids</taxon>
        <taxon>Fabales</taxon>
        <taxon>Fabaceae</taxon>
        <taxon>Papilionoideae</taxon>
        <taxon>50 kb inversion clade</taxon>
        <taxon>NPAAA clade</taxon>
        <taxon>Hologalegina</taxon>
        <taxon>IRL clade</taxon>
        <taxon>Fabeae</taxon>
        <taxon>Vicia</taxon>
    </lineage>
</organism>
<dbReference type="EMBL" id="OX451739">
    <property type="protein sequence ID" value="CAI8610906.1"/>
    <property type="molecule type" value="Genomic_DNA"/>
</dbReference>
<gene>
    <name evidence="1" type="ORF">VFH_IV204160</name>
</gene>
<dbReference type="AlphaFoldDB" id="A0AAV1AKA8"/>
<sequence length="196" mass="23363">MPRRKRERIGIGIGSEESERDLRDGRRLKLENGRFTLKYFENHFGLLSKGYEVCISSAHGFVKIDLVKSTSKSVFGDQLDMANFNISRVKFEILHWFIVKVLYRNPRNWGKVDDQDLYLIWILLNKICFNWFKFILQRVKNFRTSSNISLFFSSFIWIILELNDITSTDEELVKVLKLIDSTTISLMRWYKYKNNE</sequence>
<dbReference type="Proteomes" id="UP001157006">
    <property type="component" value="Chromosome 4"/>
</dbReference>
<reference evidence="1 2" key="1">
    <citation type="submission" date="2023-01" db="EMBL/GenBank/DDBJ databases">
        <authorList>
            <person name="Kreplak J."/>
        </authorList>
    </citation>
    <scope>NUCLEOTIDE SEQUENCE [LARGE SCALE GENOMIC DNA]</scope>
</reference>
<protein>
    <submittedName>
        <fullName evidence="1">Uncharacterized protein</fullName>
    </submittedName>
</protein>
<evidence type="ECO:0000313" key="2">
    <source>
        <dbReference type="Proteomes" id="UP001157006"/>
    </source>
</evidence>
<keyword evidence="2" id="KW-1185">Reference proteome</keyword>
<proteinExistence type="predicted"/>
<name>A0AAV1AKA8_VICFA</name>
<accession>A0AAV1AKA8</accession>